<sequence>MGFFGKKKTDTKPQVPPPDPNSNDASAKDVLRHIFDELALHRS</sequence>
<dbReference type="AlphaFoldDB" id="A0A383B802"/>
<accession>A0A383B802</accession>
<feature type="region of interest" description="Disordered" evidence="1">
    <location>
        <begin position="1"/>
        <end position="28"/>
    </location>
</feature>
<protein>
    <submittedName>
        <fullName evidence="2">Uncharacterized protein</fullName>
    </submittedName>
</protein>
<evidence type="ECO:0000256" key="1">
    <source>
        <dbReference type="SAM" id="MobiDB-lite"/>
    </source>
</evidence>
<feature type="non-terminal residue" evidence="2">
    <location>
        <position position="43"/>
    </location>
</feature>
<name>A0A383B802_9ZZZZ</name>
<dbReference type="EMBL" id="UINC01198168">
    <property type="protein sequence ID" value="SVE16004.1"/>
    <property type="molecule type" value="Genomic_DNA"/>
</dbReference>
<evidence type="ECO:0000313" key="2">
    <source>
        <dbReference type="EMBL" id="SVE16004.1"/>
    </source>
</evidence>
<organism evidence="2">
    <name type="scientific">marine metagenome</name>
    <dbReference type="NCBI Taxonomy" id="408172"/>
    <lineage>
        <taxon>unclassified sequences</taxon>
        <taxon>metagenomes</taxon>
        <taxon>ecological metagenomes</taxon>
    </lineage>
</organism>
<gene>
    <name evidence="2" type="ORF">METZ01_LOCUS468858</name>
</gene>
<reference evidence="2" key="1">
    <citation type="submission" date="2018-05" db="EMBL/GenBank/DDBJ databases">
        <authorList>
            <person name="Lanie J.A."/>
            <person name="Ng W.-L."/>
            <person name="Kazmierczak K.M."/>
            <person name="Andrzejewski T.M."/>
            <person name="Davidsen T.M."/>
            <person name="Wayne K.J."/>
            <person name="Tettelin H."/>
            <person name="Glass J.I."/>
            <person name="Rusch D."/>
            <person name="Podicherti R."/>
            <person name="Tsui H.-C.T."/>
            <person name="Winkler M.E."/>
        </authorList>
    </citation>
    <scope>NUCLEOTIDE SEQUENCE</scope>
</reference>
<proteinExistence type="predicted"/>